<feature type="domain" description="PIN" evidence="6">
    <location>
        <begin position="4"/>
        <end position="114"/>
    </location>
</feature>
<dbReference type="EMBL" id="CP001785">
    <property type="protein sequence ID" value="ACX51431.1"/>
    <property type="molecule type" value="Genomic_DNA"/>
</dbReference>
<protein>
    <recommendedName>
        <fullName evidence="5">Ribonuclease VapC</fullName>
        <shortName evidence="5">RNase VapC</shortName>
        <ecNumber evidence="5">3.1.-.-</ecNumber>
    </recommendedName>
    <alternativeName>
        <fullName evidence="5">Toxin VapC</fullName>
    </alternativeName>
</protein>
<dbReference type="Pfam" id="PF01850">
    <property type="entry name" value="PIN"/>
    <property type="match status" value="1"/>
</dbReference>
<gene>
    <name evidence="5" type="primary">vapC</name>
    <name evidence="7" type="ordered locus">Adeg_0262</name>
</gene>
<dbReference type="Proteomes" id="UP000002620">
    <property type="component" value="Chromosome"/>
</dbReference>
<evidence type="ECO:0000256" key="3">
    <source>
        <dbReference type="ARBA" id="ARBA00022723"/>
    </source>
</evidence>
<dbReference type="AlphaFoldDB" id="C9RB04"/>
<proteinExistence type="inferred from homology"/>
<keyword evidence="8" id="KW-1185">Reference proteome</keyword>
<dbReference type="InterPro" id="IPR022907">
    <property type="entry name" value="VapC_family"/>
</dbReference>
<comment type="similarity">
    <text evidence="5">Belongs to the PINc/VapC protein family.</text>
</comment>
<feature type="binding site" evidence="5">
    <location>
        <position position="101"/>
    </location>
    <ligand>
        <name>Mg(2+)</name>
        <dbReference type="ChEBI" id="CHEBI:18420"/>
    </ligand>
</feature>
<dbReference type="InterPro" id="IPR029060">
    <property type="entry name" value="PIN-like_dom_sf"/>
</dbReference>
<evidence type="ECO:0000313" key="8">
    <source>
        <dbReference type="Proteomes" id="UP000002620"/>
    </source>
</evidence>
<dbReference type="GO" id="GO:0004540">
    <property type="term" value="F:RNA nuclease activity"/>
    <property type="evidence" value="ECO:0007669"/>
    <property type="project" value="InterPro"/>
</dbReference>
<keyword evidence="4 5" id="KW-0378">Hydrolase</keyword>
<dbReference type="STRING" id="429009.Adeg_0262"/>
<dbReference type="SUPFAM" id="SSF88723">
    <property type="entry name" value="PIN domain-like"/>
    <property type="match status" value="1"/>
</dbReference>
<evidence type="ECO:0000313" key="7">
    <source>
        <dbReference type="EMBL" id="ACX51431.1"/>
    </source>
</evidence>
<dbReference type="EC" id="3.1.-.-" evidence="5"/>
<evidence type="ECO:0000256" key="4">
    <source>
        <dbReference type="ARBA" id="ARBA00022801"/>
    </source>
</evidence>
<keyword evidence="3 5" id="KW-0479">Metal-binding</keyword>
<name>C9RB04_AMMDK</name>
<accession>C9RB04</accession>
<evidence type="ECO:0000256" key="2">
    <source>
        <dbReference type="ARBA" id="ARBA00022722"/>
    </source>
</evidence>
<dbReference type="GO" id="GO:0000287">
    <property type="term" value="F:magnesium ion binding"/>
    <property type="evidence" value="ECO:0007669"/>
    <property type="project" value="UniProtKB-UniRule"/>
</dbReference>
<keyword evidence="5" id="KW-0460">Magnesium</keyword>
<dbReference type="InterPro" id="IPR002716">
    <property type="entry name" value="PIN_dom"/>
</dbReference>
<evidence type="ECO:0000256" key="1">
    <source>
        <dbReference type="ARBA" id="ARBA00022649"/>
    </source>
</evidence>
<dbReference type="CDD" id="cd09874">
    <property type="entry name" value="PIN_MT3492-like"/>
    <property type="match status" value="1"/>
</dbReference>
<organism evidence="7 8">
    <name type="scientific">Ammonifex degensii (strain DSM 10501 / KC4)</name>
    <dbReference type="NCBI Taxonomy" id="429009"/>
    <lineage>
        <taxon>Bacteria</taxon>
        <taxon>Bacillati</taxon>
        <taxon>Bacillota</taxon>
        <taxon>Clostridia</taxon>
        <taxon>Thermoanaerobacterales</taxon>
        <taxon>Thermoanaerobacteraceae</taxon>
        <taxon>Ammonifex</taxon>
    </lineage>
</organism>
<dbReference type="GO" id="GO:0090729">
    <property type="term" value="F:toxin activity"/>
    <property type="evidence" value="ECO:0007669"/>
    <property type="project" value="UniProtKB-KW"/>
</dbReference>
<keyword evidence="2 5" id="KW-0540">Nuclease</keyword>
<evidence type="ECO:0000256" key="5">
    <source>
        <dbReference type="HAMAP-Rule" id="MF_00265"/>
    </source>
</evidence>
<evidence type="ECO:0000259" key="6">
    <source>
        <dbReference type="Pfam" id="PF01850"/>
    </source>
</evidence>
<dbReference type="eggNOG" id="COG1848">
    <property type="taxonomic scope" value="Bacteria"/>
</dbReference>
<dbReference type="Gene3D" id="3.40.50.1010">
    <property type="entry name" value="5'-nuclease"/>
    <property type="match status" value="1"/>
</dbReference>
<dbReference type="HOGENOM" id="CLU_119496_1_2_9"/>
<dbReference type="HAMAP" id="MF_00265">
    <property type="entry name" value="VapC_Nob1"/>
    <property type="match status" value="1"/>
</dbReference>
<keyword evidence="5" id="KW-0800">Toxin</keyword>
<comment type="cofactor">
    <cofactor evidence="5">
        <name>Mg(2+)</name>
        <dbReference type="ChEBI" id="CHEBI:18420"/>
    </cofactor>
</comment>
<sequence>MICYLDTSALVKLYVREPGSEMVRKLVDEASVVATSKVAYPEARAALARGFRDGLLEEKDYRQVVVALQNDWPRYLVLEVSDSLAWLAGELAEKHRLRGFDAIHLAAALTLKTQVKGRVVAACFDDRLWEALCAVDLEVVPEVKPSLLLSG</sequence>
<dbReference type="RefSeq" id="WP_015738309.1">
    <property type="nucleotide sequence ID" value="NC_013385.1"/>
</dbReference>
<dbReference type="KEGG" id="adg:Adeg_0262"/>
<dbReference type="OrthoDB" id="5568064at2"/>
<reference evidence="7 8" key="1">
    <citation type="submission" date="2009-10" db="EMBL/GenBank/DDBJ databases">
        <title>Complete sequence of chromosome of Ammonifex degensii KC4.</title>
        <authorList>
            <consortium name="US DOE Joint Genome Institute"/>
            <person name="Kerfeld C."/>
            <person name="Goodner B."/>
            <person name="Huber H."/>
            <person name="Stetter K."/>
            <person name="Lucas S."/>
            <person name="Copeland A."/>
            <person name="Lapidus A."/>
            <person name="Glavina del Rio T."/>
            <person name="Dalin E."/>
            <person name="Tice H."/>
            <person name="Bruce D."/>
            <person name="Goodwin L."/>
            <person name="Pitluck S."/>
            <person name="Saunders E."/>
            <person name="Brettin T."/>
            <person name="Detter J.C."/>
            <person name="Han C."/>
            <person name="Larimer F."/>
            <person name="Land M."/>
            <person name="Hauser L."/>
            <person name="Kyrpides N."/>
            <person name="Ovchinnikova G."/>
            <person name="Richardson P."/>
        </authorList>
    </citation>
    <scope>NUCLEOTIDE SEQUENCE [LARGE SCALE GENOMIC DNA]</scope>
    <source>
        <strain evidence="8">DSM 10501 / KC4</strain>
    </source>
</reference>
<dbReference type="GO" id="GO:0016787">
    <property type="term" value="F:hydrolase activity"/>
    <property type="evidence" value="ECO:0007669"/>
    <property type="project" value="UniProtKB-KW"/>
</dbReference>
<keyword evidence="1 5" id="KW-1277">Toxin-antitoxin system</keyword>
<comment type="function">
    <text evidence="5">Toxic component of a toxin-antitoxin (TA) system. An RNase.</text>
</comment>
<feature type="binding site" evidence="5">
    <location>
        <position position="6"/>
    </location>
    <ligand>
        <name>Mg(2+)</name>
        <dbReference type="ChEBI" id="CHEBI:18420"/>
    </ligand>
</feature>